<dbReference type="InterPro" id="IPR022742">
    <property type="entry name" value="Hydrolase_4"/>
</dbReference>
<gene>
    <name evidence="3" type="ORF">GCM10025791_27090</name>
</gene>
<evidence type="ECO:0000259" key="2">
    <source>
        <dbReference type="Pfam" id="PF12146"/>
    </source>
</evidence>
<dbReference type="SUPFAM" id="SSF53474">
    <property type="entry name" value="alpha/beta-Hydrolases"/>
    <property type="match status" value="1"/>
</dbReference>
<name>A0AAV3U3M6_9ALTE</name>
<dbReference type="PANTHER" id="PTHR12277">
    <property type="entry name" value="ALPHA/BETA HYDROLASE DOMAIN-CONTAINING PROTEIN"/>
    <property type="match status" value="1"/>
</dbReference>
<dbReference type="Proteomes" id="UP001409585">
    <property type="component" value="Unassembled WGS sequence"/>
</dbReference>
<dbReference type="GO" id="GO:0016787">
    <property type="term" value="F:hydrolase activity"/>
    <property type="evidence" value="ECO:0007669"/>
    <property type="project" value="UniProtKB-KW"/>
</dbReference>
<keyword evidence="4" id="KW-1185">Reference proteome</keyword>
<dbReference type="AlphaFoldDB" id="A0AAV3U3M6"/>
<dbReference type="RefSeq" id="WP_345423099.1">
    <property type="nucleotide sequence ID" value="NZ_AP031496.1"/>
</dbReference>
<dbReference type="PROSITE" id="PS51257">
    <property type="entry name" value="PROKAR_LIPOPROTEIN"/>
    <property type="match status" value="1"/>
</dbReference>
<reference evidence="4" key="1">
    <citation type="journal article" date="2019" name="Int. J. Syst. Evol. Microbiol.">
        <title>The Global Catalogue of Microorganisms (GCM) 10K type strain sequencing project: providing services to taxonomists for standard genome sequencing and annotation.</title>
        <authorList>
            <consortium name="The Broad Institute Genomics Platform"/>
            <consortium name="The Broad Institute Genome Sequencing Center for Infectious Disease"/>
            <person name="Wu L."/>
            <person name="Ma J."/>
        </authorList>
    </citation>
    <scope>NUCLEOTIDE SEQUENCE [LARGE SCALE GENOMIC DNA]</scope>
    <source>
        <strain evidence="4">JCM 19134</strain>
    </source>
</reference>
<feature type="signal peptide" evidence="1">
    <location>
        <begin position="1"/>
        <end position="40"/>
    </location>
</feature>
<dbReference type="InterPro" id="IPR029058">
    <property type="entry name" value="AB_hydrolase_fold"/>
</dbReference>
<dbReference type="PANTHER" id="PTHR12277:SF81">
    <property type="entry name" value="PROTEIN ABHD13"/>
    <property type="match status" value="1"/>
</dbReference>
<dbReference type="EMBL" id="BAABLX010000025">
    <property type="protein sequence ID" value="GAA4946334.1"/>
    <property type="molecule type" value="Genomic_DNA"/>
</dbReference>
<proteinExistence type="predicted"/>
<sequence length="485" mass="51945">MKSEPNRQVRAIGSISCQSRRLVGVIAAAVLTACGGIVKAADGPPTQQEVVVTGCNGTVTYVEAEGAFANGSPWSMRRPTGWNGLLINDLDYVPAKDGARSCYWLQRGYALSGTGRNPQRNFNYDPDREQQELISVIDMFNARYGKPTKVIQYGHSGGGFVALNFAERYPEKVDGVVVGCAHEPVPLMNMMLDGWFVLKTLIASELQVVGFSDLASVADQSAKWRAALTLAQQSQEGRARIALAAAVGQWPVWSNATRAQPDPFDLGALQSAVFDTVLLNAAQPGGQSRFMFEHAGTSPAVRQLSWNAGIDYSQLLARAEPAVGRLVLSLYSTNGLNLQADLATLRDATRVQAEPAASAFWNGPGRTVHGTPKIPSLRMHTTGDNVVPPNIIDSYVQKMQANGGDVSLYRTTIVDRAGHCTFEPSESAAAIETVLTRINTGVWPDVSPAGMNARAKALIPASVPAFVPYEPARANRPQNNPAGGL</sequence>
<keyword evidence="3" id="KW-0378">Hydrolase</keyword>
<dbReference type="Pfam" id="PF12146">
    <property type="entry name" value="Hydrolase_4"/>
    <property type="match status" value="1"/>
</dbReference>
<accession>A0AAV3U3M6</accession>
<feature type="domain" description="Serine aminopeptidase S33" evidence="2">
    <location>
        <begin position="102"/>
        <end position="182"/>
    </location>
</feature>
<comment type="caution">
    <text evidence="3">The sequence shown here is derived from an EMBL/GenBank/DDBJ whole genome shotgun (WGS) entry which is preliminary data.</text>
</comment>
<evidence type="ECO:0000313" key="4">
    <source>
        <dbReference type="Proteomes" id="UP001409585"/>
    </source>
</evidence>
<organism evidence="3 4">
    <name type="scientific">Halioxenophilus aromaticivorans</name>
    <dbReference type="NCBI Taxonomy" id="1306992"/>
    <lineage>
        <taxon>Bacteria</taxon>
        <taxon>Pseudomonadati</taxon>
        <taxon>Pseudomonadota</taxon>
        <taxon>Gammaproteobacteria</taxon>
        <taxon>Alteromonadales</taxon>
        <taxon>Alteromonadaceae</taxon>
        <taxon>Halioxenophilus</taxon>
    </lineage>
</organism>
<evidence type="ECO:0000256" key="1">
    <source>
        <dbReference type="SAM" id="SignalP"/>
    </source>
</evidence>
<dbReference type="Gene3D" id="3.40.50.1820">
    <property type="entry name" value="alpha/beta hydrolase"/>
    <property type="match status" value="2"/>
</dbReference>
<keyword evidence="1" id="KW-0732">Signal</keyword>
<evidence type="ECO:0000313" key="3">
    <source>
        <dbReference type="EMBL" id="GAA4946334.1"/>
    </source>
</evidence>
<feature type="chain" id="PRO_5043819855" evidence="1">
    <location>
        <begin position="41"/>
        <end position="485"/>
    </location>
</feature>
<protein>
    <submittedName>
        <fullName evidence="3">Alpha/beta hydrolase</fullName>
    </submittedName>
</protein>